<accession>A0A518H7E3</accession>
<feature type="domain" description="BD-FAE-like" evidence="2">
    <location>
        <begin position="65"/>
        <end position="272"/>
    </location>
</feature>
<keyword evidence="4" id="KW-1185">Reference proteome</keyword>
<dbReference type="GO" id="GO:0106435">
    <property type="term" value="F:carboxylesterase activity"/>
    <property type="evidence" value="ECO:0007669"/>
    <property type="project" value="UniProtKB-EC"/>
</dbReference>
<dbReference type="OrthoDB" id="265201at2"/>
<dbReference type="AlphaFoldDB" id="A0A518H7E3"/>
<dbReference type="PANTHER" id="PTHR48081:SF13">
    <property type="entry name" value="ALPHA_BETA HYDROLASE"/>
    <property type="match status" value="1"/>
</dbReference>
<dbReference type="Proteomes" id="UP000317835">
    <property type="component" value="Chromosome"/>
</dbReference>
<organism evidence="3 4">
    <name type="scientific">Tautonia plasticadhaerens</name>
    <dbReference type="NCBI Taxonomy" id="2527974"/>
    <lineage>
        <taxon>Bacteria</taxon>
        <taxon>Pseudomonadati</taxon>
        <taxon>Planctomycetota</taxon>
        <taxon>Planctomycetia</taxon>
        <taxon>Isosphaerales</taxon>
        <taxon>Isosphaeraceae</taxon>
        <taxon>Tautonia</taxon>
    </lineage>
</organism>
<evidence type="ECO:0000259" key="2">
    <source>
        <dbReference type="Pfam" id="PF20434"/>
    </source>
</evidence>
<dbReference type="InterPro" id="IPR049492">
    <property type="entry name" value="BD-FAE-like_dom"/>
</dbReference>
<dbReference type="InterPro" id="IPR050300">
    <property type="entry name" value="GDXG_lipolytic_enzyme"/>
</dbReference>
<evidence type="ECO:0000313" key="3">
    <source>
        <dbReference type="EMBL" id="QDV36763.1"/>
    </source>
</evidence>
<dbReference type="InterPro" id="IPR029058">
    <property type="entry name" value="AB_hydrolase_fold"/>
</dbReference>
<name>A0A518H7E3_9BACT</name>
<protein>
    <submittedName>
        <fullName evidence="3">Carboxylesterase NlhH</fullName>
        <ecNumber evidence="3">3.1.1.1</ecNumber>
    </submittedName>
</protein>
<keyword evidence="1 3" id="KW-0378">Hydrolase</keyword>
<reference evidence="3 4" key="1">
    <citation type="submission" date="2019-02" db="EMBL/GenBank/DDBJ databases">
        <title>Deep-cultivation of Planctomycetes and their phenomic and genomic characterization uncovers novel biology.</title>
        <authorList>
            <person name="Wiegand S."/>
            <person name="Jogler M."/>
            <person name="Boedeker C."/>
            <person name="Pinto D."/>
            <person name="Vollmers J."/>
            <person name="Rivas-Marin E."/>
            <person name="Kohn T."/>
            <person name="Peeters S.H."/>
            <person name="Heuer A."/>
            <person name="Rast P."/>
            <person name="Oberbeckmann S."/>
            <person name="Bunk B."/>
            <person name="Jeske O."/>
            <person name="Meyerdierks A."/>
            <person name="Storesund J.E."/>
            <person name="Kallscheuer N."/>
            <person name="Luecker S."/>
            <person name="Lage O.M."/>
            <person name="Pohl T."/>
            <person name="Merkel B.J."/>
            <person name="Hornburger P."/>
            <person name="Mueller R.-W."/>
            <person name="Bruemmer F."/>
            <person name="Labrenz M."/>
            <person name="Spormann A.M."/>
            <person name="Op den Camp H."/>
            <person name="Overmann J."/>
            <person name="Amann R."/>
            <person name="Jetten M.S.M."/>
            <person name="Mascher T."/>
            <person name="Medema M.H."/>
            <person name="Devos D.P."/>
            <person name="Kaster A.-K."/>
            <person name="Ovreas L."/>
            <person name="Rohde M."/>
            <person name="Galperin M.Y."/>
            <person name="Jogler C."/>
        </authorList>
    </citation>
    <scope>NUCLEOTIDE SEQUENCE [LARGE SCALE GENOMIC DNA]</scope>
    <source>
        <strain evidence="3 4">ElP</strain>
    </source>
</reference>
<dbReference type="PANTHER" id="PTHR48081">
    <property type="entry name" value="AB HYDROLASE SUPERFAMILY PROTEIN C4A8.06C"/>
    <property type="match status" value="1"/>
</dbReference>
<dbReference type="KEGG" id="tpla:ElP_46920"/>
<gene>
    <name evidence="3" type="primary">nlhH_4</name>
    <name evidence="3" type="ORF">ElP_46920</name>
</gene>
<dbReference type="RefSeq" id="WP_145273568.1">
    <property type="nucleotide sequence ID" value="NZ_CP036426.1"/>
</dbReference>
<dbReference type="EC" id="3.1.1.1" evidence="3"/>
<evidence type="ECO:0000313" key="4">
    <source>
        <dbReference type="Proteomes" id="UP000317835"/>
    </source>
</evidence>
<dbReference type="Gene3D" id="3.40.50.1820">
    <property type="entry name" value="alpha/beta hydrolase"/>
    <property type="match status" value="1"/>
</dbReference>
<evidence type="ECO:0000256" key="1">
    <source>
        <dbReference type="ARBA" id="ARBA00022801"/>
    </source>
</evidence>
<proteinExistence type="predicted"/>
<dbReference type="Pfam" id="PF20434">
    <property type="entry name" value="BD-FAE"/>
    <property type="match status" value="1"/>
</dbReference>
<dbReference type="EMBL" id="CP036426">
    <property type="protein sequence ID" value="QDV36763.1"/>
    <property type="molecule type" value="Genomic_DNA"/>
</dbReference>
<sequence>MPCSSGARRACPASRLVLTSFLLVMHSPQASSQDRRPGASVSPGVELIRDVEYGTGGERPLLLHVILPSESPGRPMPAVVWIHGGAWRGGSRDGGIRRLMPLVRRGYVGASIEYRLSGEATFPAQIEDCKAAIRFLRSHAAEYGIDARRIGVWGDSAGGHLAALLGTSGGVEDLAGRGGSPGESDRVQAVCDFFGPTDLLLMNEQGSRMDHDAADSPESLLIGGPIQALPGLAARANPITYVSPDDPPFLLVHGDRDELVPLGQSELLRDALRAAGVPATLHVVEGGGHGQGFPPEVDRLVVEFFDRTLRGEGESAAVEEREAAVPCN</sequence>
<dbReference type="SUPFAM" id="SSF53474">
    <property type="entry name" value="alpha/beta-Hydrolases"/>
    <property type="match status" value="1"/>
</dbReference>